<evidence type="ECO:0000259" key="10">
    <source>
        <dbReference type="PROSITE" id="PS50109"/>
    </source>
</evidence>
<dbReference type="InterPro" id="IPR036097">
    <property type="entry name" value="HisK_dim/P_sf"/>
</dbReference>
<dbReference type="Gene3D" id="1.10.10.60">
    <property type="entry name" value="Homeodomain-like"/>
    <property type="match status" value="1"/>
</dbReference>
<evidence type="ECO:0000256" key="6">
    <source>
        <dbReference type="ARBA" id="ARBA00023163"/>
    </source>
</evidence>
<evidence type="ECO:0000256" key="1">
    <source>
        <dbReference type="ARBA" id="ARBA00000085"/>
    </source>
</evidence>
<gene>
    <name evidence="12" type="ORF">C7T94_10350</name>
</gene>
<evidence type="ECO:0000313" key="13">
    <source>
        <dbReference type="Proteomes" id="UP000240912"/>
    </source>
</evidence>
<dbReference type="Proteomes" id="UP000240912">
    <property type="component" value="Unassembled WGS sequence"/>
</dbReference>
<keyword evidence="8" id="KW-0812">Transmembrane</keyword>
<dbReference type="Gene3D" id="2.130.10.10">
    <property type="entry name" value="YVTN repeat-like/Quinoprotein amine dehydrogenase"/>
    <property type="match status" value="2"/>
</dbReference>
<dbReference type="EC" id="2.7.13.3" evidence="2"/>
<feature type="domain" description="Response regulatory" evidence="11">
    <location>
        <begin position="1058"/>
        <end position="1173"/>
    </location>
</feature>
<evidence type="ECO:0000256" key="4">
    <source>
        <dbReference type="ARBA" id="ARBA00023015"/>
    </source>
</evidence>
<dbReference type="Gene3D" id="1.10.287.130">
    <property type="match status" value="1"/>
</dbReference>
<dbReference type="OrthoDB" id="9809670at2"/>
<proteinExistence type="predicted"/>
<dbReference type="RefSeq" id="WP_107215278.1">
    <property type="nucleotide sequence ID" value="NZ_KZ686269.1"/>
</dbReference>
<dbReference type="SUPFAM" id="SSF63829">
    <property type="entry name" value="Calcium-dependent phosphotriesterase"/>
    <property type="match status" value="2"/>
</dbReference>
<sequence>MQTTVLQAQSPSFRHYLVENGLSYNSVICSVQDRRGFMWFGTKDGLNKFDGYTFKVFRNQAGNEFSLGSNFIHSLHEDRTGTLWVGTLRGLYRYNTEKEDFTLLEATKSQDIRDIESDAAGNLWYIAGDQLTRYHPRSGRLRTYPPARYFNATSICVRKNGELWVSTTNGFLQHYDPRHESFKAFNVFDRSRPVISRWVDKIYDTGRNSFLVGTSNQGIKLFDLTTFSYQDVITYNQDGTEIYARDFIHRGGDEYWAATESGLFIYNLATGAYRNLTKYRPDPYALSDNALYTLCKDREGGIWCGSYFGGLNYYAVPYAPFEKFFDTGSPRSLHGNAVREITDDAFGNIWIGTEDGGLNRLNPSTTSFASFRPTGNSGIAHYNIHGLLANGNELWIGTFERGLDVMNIHSGKVIRHYAAGPGPNDLKSNFIESIYGTRQGQVMVGTSMGAYVYNRDADHFNLFRYFPANYHYCAFAEDGQGNLWAGSLRNGLLFYNARTRASGRFSVDGGNKNSLSNNSINGLFVDSNGDLWAATENGLCRYRKKTRDFEVFDKANGFPSNVFYKIAEDKHKNLWITTAGGLSAYALGTGRITNYSKANGLLSDQFNYNSGYTDKQGRMYFGSVNGLVRFSPDDFKTNTYTAPVYLTGLQIYNDEVPIGKEGSPLSKSINFTERIVLRHFESTFSIDFAALSYTAPEMTGYQYRMEGLEKNWTYLKSNRKVYFTKLAPGNYTFLVRAARGHEPSASPVTRLEVRVLPPFWLSRWAYMLYFLAGATIVVLLMRNYRKKVDDRNRRKYELLEAEKEKEVYRAKIEFFTYLTHEIRTPLTLIHGPLEEVMRQAGASGPLRANLETMEKNTSRLLTLTNQLLDFRKAEQKGFSLSFVRVDIAALLRENCRRFDAEAVRKNYAFSLDLPAASFEAYADPEALSKILSNLLQNAFKYAEAQVAVSLSVLPAHFEIVVRNDGERIPAGLRKKIFEPFYRLSEKESGTGIGLPLAAALTQLHEGTLEVHADEQGMNVFVLQLPLHHNKEFKLPETTGAAALPEKREEKVKADERCRVLLVEDHDEIRHFTFQLLSPYYQVFTACSGEEALQVLQREDIALIVSDVMMAGMDGFALCAKVKQDIAFTHIPVVLLTARNDMRSRIEGLESGADAYLEKPFSPEHLQKQVATLLTGRENIRRHFASSPVTLLPSMASNKADKAFLDKLDEVIQSRLADSLFDIDQLAGQMNMSRPTLYRKIKALAGMTPHELINLTRLKKGAELLLETDYKIYRIAAVTGFSSQSQFTRSFQKQFGLSPKDYVQSKKVKV</sequence>
<keyword evidence="3 7" id="KW-0597">Phosphoprotein</keyword>
<dbReference type="InterPro" id="IPR003661">
    <property type="entry name" value="HisK_dim/P_dom"/>
</dbReference>
<keyword evidence="12" id="KW-0808">Transferase</keyword>
<feature type="domain" description="Histidine kinase" evidence="10">
    <location>
        <begin position="817"/>
        <end position="1028"/>
    </location>
</feature>
<keyword evidence="4" id="KW-0805">Transcription regulation</keyword>
<dbReference type="Gene3D" id="3.30.565.10">
    <property type="entry name" value="Histidine kinase-like ATPase, C-terminal domain"/>
    <property type="match status" value="1"/>
</dbReference>
<dbReference type="PROSITE" id="PS01124">
    <property type="entry name" value="HTH_ARAC_FAMILY_2"/>
    <property type="match status" value="1"/>
</dbReference>
<dbReference type="InterPro" id="IPR001789">
    <property type="entry name" value="Sig_transdc_resp-reg_receiver"/>
</dbReference>
<evidence type="ECO:0000259" key="11">
    <source>
        <dbReference type="PROSITE" id="PS50110"/>
    </source>
</evidence>
<dbReference type="SUPFAM" id="SSF46689">
    <property type="entry name" value="Homeodomain-like"/>
    <property type="match status" value="1"/>
</dbReference>
<feature type="domain" description="HTH araC/xylS-type" evidence="9">
    <location>
        <begin position="1205"/>
        <end position="1304"/>
    </location>
</feature>
<dbReference type="GO" id="GO:0003700">
    <property type="term" value="F:DNA-binding transcription factor activity"/>
    <property type="evidence" value="ECO:0007669"/>
    <property type="project" value="InterPro"/>
</dbReference>
<comment type="catalytic activity">
    <reaction evidence="1">
        <text>ATP + protein L-histidine = ADP + protein N-phospho-L-histidine.</text>
        <dbReference type="EC" id="2.7.13.3"/>
    </reaction>
</comment>
<dbReference type="FunFam" id="2.60.40.10:FF:000791">
    <property type="entry name" value="Two-component system sensor histidine kinase/response regulator"/>
    <property type="match status" value="1"/>
</dbReference>
<dbReference type="InterPro" id="IPR011123">
    <property type="entry name" value="Y_Y_Y"/>
</dbReference>
<dbReference type="Pfam" id="PF00072">
    <property type="entry name" value="Response_reg"/>
    <property type="match status" value="1"/>
</dbReference>
<evidence type="ECO:0000256" key="8">
    <source>
        <dbReference type="SAM" id="Phobius"/>
    </source>
</evidence>
<dbReference type="SMART" id="SM00342">
    <property type="entry name" value="HTH_ARAC"/>
    <property type="match status" value="1"/>
</dbReference>
<dbReference type="PRINTS" id="PR00032">
    <property type="entry name" value="HTHARAC"/>
</dbReference>
<dbReference type="SUPFAM" id="SSF52172">
    <property type="entry name" value="CheY-like"/>
    <property type="match status" value="1"/>
</dbReference>
<dbReference type="GO" id="GO:0043565">
    <property type="term" value="F:sequence-specific DNA binding"/>
    <property type="evidence" value="ECO:0007669"/>
    <property type="project" value="InterPro"/>
</dbReference>
<dbReference type="SUPFAM" id="SSF47384">
    <property type="entry name" value="Homodimeric domain of signal transducing histidine kinase"/>
    <property type="match status" value="1"/>
</dbReference>
<keyword evidence="5" id="KW-0238">DNA-binding</keyword>
<dbReference type="Pfam" id="PF02518">
    <property type="entry name" value="HATPase_c"/>
    <property type="match status" value="1"/>
</dbReference>
<protein>
    <recommendedName>
        <fullName evidence="2">histidine kinase</fullName>
        <ecNumber evidence="2">2.7.13.3</ecNumber>
    </recommendedName>
</protein>
<comment type="caution">
    <text evidence="12">The sequence shown here is derived from an EMBL/GenBank/DDBJ whole genome shotgun (WGS) entry which is preliminary data.</text>
</comment>
<dbReference type="FunFam" id="1.10.287.130:FF:000045">
    <property type="entry name" value="Two-component system sensor histidine kinase/response regulator"/>
    <property type="match status" value="1"/>
</dbReference>
<dbReference type="GO" id="GO:0000155">
    <property type="term" value="F:phosphorelay sensor kinase activity"/>
    <property type="evidence" value="ECO:0007669"/>
    <property type="project" value="InterPro"/>
</dbReference>
<dbReference type="Pfam" id="PF07494">
    <property type="entry name" value="Reg_prop"/>
    <property type="match status" value="4"/>
</dbReference>
<keyword evidence="12" id="KW-0418">Kinase</keyword>
<dbReference type="InterPro" id="IPR009057">
    <property type="entry name" value="Homeodomain-like_sf"/>
</dbReference>
<dbReference type="CDD" id="cd00075">
    <property type="entry name" value="HATPase"/>
    <property type="match status" value="1"/>
</dbReference>
<feature type="modified residue" description="4-aspartylphosphate" evidence="7">
    <location>
        <position position="1106"/>
    </location>
</feature>
<dbReference type="Pfam" id="PF07495">
    <property type="entry name" value="Y_Y_Y"/>
    <property type="match status" value="1"/>
</dbReference>
<keyword evidence="13" id="KW-1185">Reference proteome</keyword>
<dbReference type="InterPro" id="IPR005467">
    <property type="entry name" value="His_kinase_dom"/>
</dbReference>
<dbReference type="CDD" id="cd00082">
    <property type="entry name" value="HisKA"/>
    <property type="match status" value="1"/>
</dbReference>
<dbReference type="InterPro" id="IPR003594">
    <property type="entry name" value="HATPase_dom"/>
</dbReference>
<evidence type="ECO:0000256" key="3">
    <source>
        <dbReference type="ARBA" id="ARBA00022553"/>
    </source>
</evidence>
<evidence type="ECO:0000259" key="9">
    <source>
        <dbReference type="PROSITE" id="PS01124"/>
    </source>
</evidence>
<accession>A0A2T3HKN3</accession>
<dbReference type="PROSITE" id="PS50110">
    <property type="entry name" value="RESPONSE_REGULATORY"/>
    <property type="match status" value="1"/>
</dbReference>
<dbReference type="InterPro" id="IPR015943">
    <property type="entry name" value="WD40/YVTN_repeat-like_dom_sf"/>
</dbReference>
<evidence type="ECO:0000256" key="7">
    <source>
        <dbReference type="PROSITE-ProRule" id="PRU00169"/>
    </source>
</evidence>
<dbReference type="InterPro" id="IPR020449">
    <property type="entry name" value="Tscrpt_reg_AraC-type_HTH"/>
</dbReference>
<dbReference type="SMART" id="SM00388">
    <property type="entry name" value="HisKA"/>
    <property type="match status" value="1"/>
</dbReference>
<dbReference type="SUPFAM" id="SSF55874">
    <property type="entry name" value="ATPase domain of HSP90 chaperone/DNA topoisomerase II/histidine kinase"/>
    <property type="match status" value="1"/>
</dbReference>
<dbReference type="InterPro" id="IPR018060">
    <property type="entry name" value="HTH_AraC"/>
</dbReference>
<dbReference type="PANTHER" id="PTHR43547">
    <property type="entry name" value="TWO-COMPONENT HISTIDINE KINASE"/>
    <property type="match status" value="1"/>
</dbReference>
<evidence type="ECO:0000256" key="2">
    <source>
        <dbReference type="ARBA" id="ARBA00012438"/>
    </source>
</evidence>
<dbReference type="Gene3D" id="3.40.50.2300">
    <property type="match status" value="1"/>
</dbReference>
<dbReference type="InterPro" id="IPR013783">
    <property type="entry name" value="Ig-like_fold"/>
</dbReference>
<keyword evidence="6" id="KW-0804">Transcription</keyword>
<keyword evidence="8" id="KW-1133">Transmembrane helix</keyword>
<dbReference type="PROSITE" id="PS50109">
    <property type="entry name" value="HIS_KIN"/>
    <property type="match status" value="1"/>
</dbReference>
<organism evidence="12 13">
    <name type="scientific">Pedobacter yulinensis</name>
    <dbReference type="NCBI Taxonomy" id="2126353"/>
    <lineage>
        <taxon>Bacteria</taxon>
        <taxon>Pseudomonadati</taxon>
        <taxon>Bacteroidota</taxon>
        <taxon>Sphingobacteriia</taxon>
        <taxon>Sphingobacteriales</taxon>
        <taxon>Sphingobacteriaceae</taxon>
        <taxon>Pedobacter</taxon>
    </lineage>
</organism>
<keyword evidence="8" id="KW-0472">Membrane</keyword>
<dbReference type="Gene3D" id="2.60.40.10">
    <property type="entry name" value="Immunoglobulins"/>
    <property type="match status" value="1"/>
</dbReference>
<dbReference type="InterPro" id="IPR011110">
    <property type="entry name" value="Reg_prop"/>
</dbReference>
<dbReference type="SMART" id="SM00448">
    <property type="entry name" value="REC"/>
    <property type="match status" value="1"/>
</dbReference>
<dbReference type="SMART" id="SM00387">
    <property type="entry name" value="HATPase_c"/>
    <property type="match status" value="1"/>
</dbReference>
<evidence type="ECO:0000256" key="5">
    <source>
        <dbReference type="ARBA" id="ARBA00023125"/>
    </source>
</evidence>
<name>A0A2T3HKN3_9SPHI</name>
<dbReference type="InterPro" id="IPR018062">
    <property type="entry name" value="HTH_AraC-typ_CS"/>
</dbReference>
<evidence type="ECO:0000313" key="12">
    <source>
        <dbReference type="EMBL" id="PST83018.1"/>
    </source>
</evidence>
<reference evidence="12 13" key="1">
    <citation type="submission" date="2018-03" db="EMBL/GenBank/DDBJ databases">
        <authorList>
            <person name="Keele B.F."/>
        </authorList>
    </citation>
    <scope>NUCLEOTIDE SEQUENCE [LARGE SCALE GENOMIC DNA]</scope>
    <source>
        <strain evidence="12 13">YL28-9</strain>
    </source>
</reference>
<dbReference type="PROSITE" id="PS00041">
    <property type="entry name" value="HTH_ARAC_FAMILY_1"/>
    <property type="match status" value="1"/>
</dbReference>
<dbReference type="InterPro" id="IPR011006">
    <property type="entry name" value="CheY-like_superfamily"/>
</dbReference>
<dbReference type="PANTHER" id="PTHR43547:SF2">
    <property type="entry name" value="HYBRID SIGNAL TRANSDUCTION HISTIDINE KINASE C"/>
    <property type="match status" value="1"/>
</dbReference>
<dbReference type="Pfam" id="PF00512">
    <property type="entry name" value="HisKA"/>
    <property type="match status" value="1"/>
</dbReference>
<feature type="transmembrane region" description="Helical" evidence="8">
    <location>
        <begin position="764"/>
        <end position="784"/>
    </location>
</feature>
<dbReference type="InterPro" id="IPR036890">
    <property type="entry name" value="HATPase_C_sf"/>
</dbReference>
<dbReference type="EMBL" id="PYLS01000005">
    <property type="protein sequence ID" value="PST83018.1"/>
    <property type="molecule type" value="Genomic_DNA"/>
</dbReference>
<dbReference type="Pfam" id="PF12833">
    <property type="entry name" value="HTH_18"/>
    <property type="match status" value="1"/>
</dbReference>